<evidence type="ECO:0000313" key="2">
    <source>
        <dbReference type="EMBL" id="KAA1253327.1"/>
    </source>
</evidence>
<evidence type="ECO:0000256" key="1">
    <source>
        <dbReference type="SAM" id="Coils"/>
    </source>
</evidence>
<feature type="coiled-coil region" evidence="1">
    <location>
        <begin position="64"/>
        <end position="91"/>
    </location>
</feature>
<keyword evidence="1" id="KW-0175">Coiled coil</keyword>
<proteinExistence type="predicted"/>
<comment type="caution">
    <text evidence="2">The sequence shown here is derived from an EMBL/GenBank/DDBJ whole genome shotgun (WGS) entry which is preliminary data.</text>
</comment>
<protein>
    <submittedName>
        <fullName evidence="2">Uncharacterized protein</fullName>
    </submittedName>
</protein>
<dbReference type="EMBL" id="VUAA01000023">
    <property type="protein sequence ID" value="KAA1253327.1"/>
    <property type="molecule type" value="Genomic_DNA"/>
</dbReference>
<organism evidence="2 3">
    <name type="scientific">Vibrio cholerae</name>
    <dbReference type="NCBI Taxonomy" id="666"/>
    <lineage>
        <taxon>Bacteria</taxon>
        <taxon>Pseudomonadati</taxon>
        <taxon>Pseudomonadota</taxon>
        <taxon>Gammaproteobacteria</taxon>
        <taxon>Vibrionales</taxon>
        <taxon>Vibrionaceae</taxon>
        <taxon>Vibrio</taxon>
    </lineage>
</organism>
<reference evidence="2 3" key="1">
    <citation type="submission" date="2019-09" db="EMBL/GenBank/DDBJ databases">
        <authorList>
            <person name="Kritzky A."/>
            <person name="Schelkanova E.Y."/>
            <person name="Alkhova Z.V."/>
            <person name="Smirnova N.I."/>
        </authorList>
    </citation>
    <scope>NUCLEOTIDE SEQUENCE [LARGE SCALE GENOMIC DNA]</scope>
    <source>
        <strain evidence="2 3">M1526</strain>
    </source>
</reference>
<evidence type="ECO:0000313" key="3">
    <source>
        <dbReference type="Proteomes" id="UP000323225"/>
    </source>
</evidence>
<name>A0A5Q6PEM7_VIBCL</name>
<dbReference type="Proteomes" id="UP000323225">
    <property type="component" value="Unassembled WGS sequence"/>
</dbReference>
<dbReference type="AlphaFoldDB" id="A0A5Q6PEM7"/>
<accession>A0A5Q6PEM7</accession>
<sequence length="251" mass="28077">MKEKLNSASRYLNPGLVNRLMSSNIEATVLNDGTVLVCGSEFSLSENSAFNPGDVLIVSLEKDVVAELKSEKEAQKELKFLEAEEAKANIKKESCKYISEEKLSIDGFISNSPSTKDILEILESKLETFRVKTKLCNNSRASGIDYDLKYALMLASKEVVEYLLERVIKLNPEDFEKYYAYSPNENVGSGGKYHLALTKPLKIGRLKRESGQIICSPNKDFWGLDLRDDKVIDLGVCKKCLETAIKLSGWS</sequence>
<gene>
    <name evidence="2" type="ORF">F0M16_18305</name>
</gene>